<dbReference type="SMART" id="SM00490">
    <property type="entry name" value="HELICc"/>
    <property type="match status" value="1"/>
</dbReference>
<evidence type="ECO:0000259" key="8">
    <source>
        <dbReference type="PROSITE" id="PS51192"/>
    </source>
</evidence>
<dbReference type="GO" id="GO:0003676">
    <property type="term" value="F:nucleic acid binding"/>
    <property type="evidence" value="ECO:0007669"/>
    <property type="project" value="InterPro"/>
</dbReference>
<reference evidence="11 12" key="1">
    <citation type="submission" date="2023-11" db="EMBL/GenBank/DDBJ databases">
        <authorList>
            <person name="Hedman E."/>
            <person name="Englund M."/>
            <person name="Stromberg M."/>
            <person name="Nyberg Akerstrom W."/>
            <person name="Nylinder S."/>
            <person name="Jareborg N."/>
            <person name="Kallberg Y."/>
            <person name="Kronander E."/>
        </authorList>
    </citation>
    <scope>NUCLEOTIDE SEQUENCE [LARGE SCALE GENOMIC DNA]</scope>
</reference>
<dbReference type="InterPro" id="IPR000629">
    <property type="entry name" value="RNA-helicase_DEAD-box_CS"/>
</dbReference>
<name>A0AAV1KWF4_9NEOP</name>
<evidence type="ECO:0000313" key="12">
    <source>
        <dbReference type="Proteomes" id="UP001314205"/>
    </source>
</evidence>
<dbReference type="Proteomes" id="UP001314205">
    <property type="component" value="Unassembled WGS sequence"/>
</dbReference>
<sequence>MVLAHNINEGQRTLDIHISQDVSFDTMLLSCDTIKGLKNSGFYKPSPIQLHGIPLGKCGFDLLLEAKSGTGKTAVFSVIALEKLDLSKGLQVVILAPTREIAMQIYDVLKQIGASYKGLCVEVVMGGLSIKDDIEKFTKNVHIVVGSPGRLKHLIQDKYINTSAVRLLILDEADKLMEKSFQTDINYIHLALPKQKQVIMSSATYPEMYKTFLKKFVQNAQHVCPNSNSILLGIEQKITLVKYNSNIVRQTQYKFVELLKILSNRHFKQCLIFCNYQARVVEIHKMLKREKWPAEQLFGQQDQTDRLDALKTLQEYKCRLLISTDLAARGIDASNVDLVINFEPPFEWQTYLHRIGRAGRYGSYGTAVTILSEGIEQNKFIKLLQSAKLPFNLTDYWTNVKFCLNDDISQNCISADKNLCSEEKNVSNQNVKENCTELWNTLTENNQRNDFESFENICKSFNEMETDKNIEPFSDLLQSFETNQLNTICEDYKFNQLNLLQPPNNHVVKHMDVYNIKEKYYNHKIEYSKSKNNDLNINTVGSKKETLLYKDINYTSSDKNPHIEKTLNEIHTKHDGNLKRVENNSTVTLISDNKYVNNKRTVAPKTIYLDGCENMYNSLASFGLPTAFSSSKNRKNPTNENVMDLKNSQKVHHQSDKYYNNRKDSVEEFTIKGIDHPKQLSKNVKYKTELSKNKNKLQEYSNHLIKTQSQFTSHMNKEKREKKYCNHSNLDSSKCYYIQKYNDWYNKLKLRTKQVEIMVYLEEISKL</sequence>
<proteinExistence type="inferred from homology"/>
<evidence type="ECO:0000256" key="1">
    <source>
        <dbReference type="ARBA" id="ARBA00012552"/>
    </source>
</evidence>
<dbReference type="PROSITE" id="PS51192">
    <property type="entry name" value="HELICASE_ATP_BIND_1"/>
    <property type="match status" value="1"/>
</dbReference>
<protein>
    <recommendedName>
        <fullName evidence="1">RNA helicase</fullName>
        <ecNumber evidence="1">3.6.4.13</ecNumber>
    </recommendedName>
</protein>
<dbReference type="InterPro" id="IPR001650">
    <property type="entry name" value="Helicase_C-like"/>
</dbReference>
<evidence type="ECO:0000256" key="5">
    <source>
        <dbReference type="ARBA" id="ARBA00022840"/>
    </source>
</evidence>
<dbReference type="CDD" id="cd18787">
    <property type="entry name" value="SF2_C_DEAD"/>
    <property type="match status" value="1"/>
</dbReference>
<evidence type="ECO:0000256" key="3">
    <source>
        <dbReference type="ARBA" id="ARBA00022801"/>
    </source>
</evidence>
<feature type="domain" description="Helicase C-terminal" evidence="9">
    <location>
        <begin position="254"/>
        <end position="408"/>
    </location>
</feature>
<feature type="domain" description="DEAD-box RNA helicase Q" evidence="10">
    <location>
        <begin position="22"/>
        <end position="50"/>
    </location>
</feature>
<feature type="domain" description="Helicase ATP-binding" evidence="8">
    <location>
        <begin position="53"/>
        <end position="223"/>
    </location>
</feature>
<dbReference type="GO" id="GO:0010468">
    <property type="term" value="P:regulation of gene expression"/>
    <property type="evidence" value="ECO:0007669"/>
    <property type="project" value="UniProtKB-ARBA"/>
</dbReference>
<dbReference type="InterPro" id="IPR014001">
    <property type="entry name" value="Helicase_ATP-bd"/>
</dbReference>
<dbReference type="Pfam" id="PF00271">
    <property type="entry name" value="Helicase_C"/>
    <property type="match status" value="1"/>
</dbReference>
<dbReference type="SUPFAM" id="SSF52540">
    <property type="entry name" value="P-loop containing nucleoside triphosphate hydrolases"/>
    <property type="match status" value="1"/>
</dbReference>
<dbReference type="EMBL" id="CAVLGL010000080">
    <property type="protein sequence ID" value="CAK1586111.1"/>
    <property type="molecule type" value="Genomic_DNA"/>
</dbReference>
<dbReference type="PROSITE" id="PS51195">
    <property type="entry name" value="Q_MOTIF"/>
    <property type="match status" value="1"/>
</dbReference>
<accession>A0AAV1KWF4</accession>
<dbReference type="InterPro" id="IPR050079">
    <property type="entry name" value="DEAD_box_RNA_helicase"/>
</dbReference>
<feature type="short sequence motif" description="Q motif" evidence="6">
    <location>
        <begin position="22"/>
        <end position="50"/>
    </location>
</feature>
<dbReference type="GO" id="GO:0003724">
    <property type="term" value="F:RNA helicase activity"/>
    <property type="evidence" value="ECO:0007669"/>
    <property type="project" value="UniProtKB-EC"/>
</dbReference>
<dbReference type="Pfam" id="PF00270">
    <property type="entry name" value="DEAD"/>
    <property type="match status" value="1"/>
</dbReference>
<gene>
    <name evidence="11" type="ORF">PARMNEM_LOCUS7111</name>
</gene>
<dbReference type="PROSITE" id="PS00039">
    <property type="entry name" value="DEAD_ATP_HELICASE"/>
    <property type="match status" value="1"/>
</dbReference>
<dbReference type="AlphaFoldDB" id="A0AAV1KWF4"/>
<dbReference type="SMART" id="SM00487">
    <property type="entry name" value="DEXDc"/>
    <property type="match status" value="1"/>
</dbReference>
<comment type="similarity">
    <text evidence="7">Belongs to the DEAD box helicase family.</text>
</comment>
<keyword evidence="3 7" id="KW-0378">Hydrolase</keyword>
<dbReference type="InterPro" id="IPR011545">
    <property type="entry name" value="DEAD/DEAH_box_helicase_dom"/>
</dbReference>
<evidence type="ECO:0000313" key="11">
    <source>
        <dbReference type="EMBL" id="CAK1586111.1"/>
    </source>
</evidence>
<comment type="caution">
    <text evidence="11">The sequence shown here is derived from an EMBL/GenBank/DDBJ whole genome shotgun (WGS) entry which is preliminary data.</text>
</comment>
<evidence type="ECO:0000259" key="9">
    <source>
        <dbReference type="PROSITE" id="PS51194"/>
    </source>
</evidence>
<organism evidence="11 12">
    <name type="scientific">Parnassius mnemosyne</name>
    <name type="common">clouded apollo</name>
    <dbReference type="NCBI Taxonomy" id="213953"/>
    <lineage>
        <taxon>Eukaryota</taxon>
        <taxon>Metazoa</taxon>
        <taxon>Ecdysozoa</taxon>
        <taxon>Arthropoda</taxon>
        <taxon>Hexapoda</taxon>
        <taxon>Insecta</taxon>
        <taxon>Pterygota</taxon>
        <taxon>Neoptera</taxon>
        <taxon>Endopterygota</taxon>
        <taxon>Lepidoptera</taxon>
        <taxon>Glossata</taxon>
        <taxon>Ditrysia</taxon>
        <taxon>Papilionoidea</taxon>
        <taxon>Papilionidae</taxon>
        <taxon>Parnassiinae</taxon>
        <taxon>Parnassini</taxon>
        <taxon>Parnassius</taxon>
        <taxon>Driopa</taxon>
    </lineage>
</organism>
<evidence type="ECO:0000256" key="7">
    <source>
        <dbReference type="RuleBase" id="RU000492"/>
    </source>
</evidence>
<keyword evidence="4 7" id="KW-0347">Helicase</keyword>
<evidence type="ECO:0000256" key="2">
    <source>
        <dbReference type="ARBA" id="ARBA00022741"/>
    </source>
</evidence>
<dbReference type="GO" id="GO:0005524">
    <property type="term" value="F:ATP binding"/>
    <property type="evidence" value="ECO:0007669"/>
    <property type="project" value="UniProtKB-KW"/>
</dbReference>
<dbReference type="PANTHER" id="PTHR47959">
    <property type="entry name" value="ATP-DEPENDENT RNA HELICASE RHLE-RELATED"/>
    <property type="match status" value="1"/>
</dbReference>
<dbReference type="GO" id="GO:0016787">
    <property type="term" value="F:hydrolase activity"/>
    <property type="evidence" value="ECO:0007669"/>
    <property type="project" value="UniProtKB-KW"/>
</dbReference>
<dbReference type="PANTHER" id="PTHR47959:SF1">
    <property type="entry name" value="ATP-DEPENDENT RNA HELICASE DBPA"/>
    <property type="match status" value="1"/>
</dbReference>
<evidence type="ECO:0000256" key="6">
    <source>
        <dbReference type="PROSITE-ProRule" id="PRU00552"/>
    </source>
</evidence>
<dbReference type="GO" id="GO:0005829">
    <property type="term" value="C:cytosol"/>
    <property type="evidence" value="ECO:0007669"/>
    <property type="project" value="TreeGrafter"/>
</dbReference>
<keyword evidence="2 7" id="KW-0547">Nucleotide-binding</keyword>
<dbReference type="InterPro" id="IPR027417">
    <property type="entry name" value="P-loop_NTPase"/>
</dbReference>
<dbReference type="EC" id="3.6.4.13" evidence="1"/>
<keyword evidence="12" id="KW-1185">Reference proteome</keyword>
<dbReference type="InterPro" id="IPR014014">
    <property type="entry name" value="RNA_helicase_DEAD_Q_motif"/>
</dbReference>
<dbReference type="PROSITE" id="PS51194">
    <property type="entry name" value="HELICASE_CTER"/>
    <property type="match status" value="1"/>
</dbReference>
<dbReference type="Gene3D" id="3.40.50.300">
    <property type="entry name" value="P-loop containing nucleotide triphosphate hydrolases"/>
    <property type="match status" value="2"/>
</dbReference>
<evidence type="ECO:0000256" key="4">
    <source>
        <dbReference type="ARBA" id="ARBA00022806"/>
    </source>
</evidence>
<keyword evidence="5 7" id="KW-0067">ATP-binding</keyword>
<evidence type="ECO:0000259" key="10">
    <source>
        <dbReference type="PROSITE" id="PS51195"/>
    </source>
</evidence>